<dbReference type="Proteomes" id="UP000075840">
    <property type="component" value="Unassembled WGS sequence"/>
</dbReference>
<dbReference type="EnsemblMetazoa" id="AARA006517-RA">
    <property type="protein sequence ID" value="AARA006517-PA"/>
    <property type="gene ID" value="AARA006517"/>
</dbReference>
<accession>A0A182HYY9</accession>
<organism evidence="2 3">
    <name type="scientific">Anopheles arabiensis</name>
    <name type="common">Mosquito</name>
    <dbReference type="NCBI Taxonomy" id="7173"/>
    <lineage>
        <taxon>Eukaryota</taxon>
        <taxon>Metazoa</taxon>
        <taxon>Ecdysozoa</taxon>
        <taxon>Arthropoda</taxon>
        <taxon>Hexapoda</taxon>
        <taxon>Insecta</taxon>
        <taxon>Pterygota</taxon>
        <taxon>Neoptera</taxon>
        <taxon>Endopterygota</taxon>
        <taxon>Diptera</taxon>
        <taxon>Nematocera</taxon>
        <taxon>Culicoidea</taxon>
        <taxon>Culicidae</taxon>
        <taxon>Anophelinae</taxon>
        <taxon>Anopheles</taxon>
    </lineage>
</organism>
<dbReference type="PANTHER" id="PTHR46599:SF6">
    <property type="entry name" value="DUAL SPECIFICITY PHOSPHATASE 26"/>
    <property type="match status" value="1"/>
</dbReference>
<sequence length="130" mass="14986">MSLQRFRSINRFIRFDDGRTREVRKEMDKSAGMSDIFAILNRNLQAYYVAGSYVTVDEQLYPYRGGTGFTQYIPSKPAKENQLSEQLTMPEIQRRSENVQIMRHFGPRSGVESMLGGPLMALSKKILLKM</sequence>
<name>A0A182HYY9_ANOAR</name>
<dbReference type="AlphaFoldDB" id="A0A182HYY9"/>
<dbReference type="InterPro" id="IPR029526">
    <property type="entry name" value="PGBD"/>
</dbReference>
<feature type="domain" description="PiggyBac transposable element-derived protein" evidence="1">
    <location>
        <begin position="1"/>
        <end position="79"/>
    </location>
</feature>
<dbReference type="EMBL" id="APCN01008001">
    <property type="status" value="NOT_ANNOTATED_CDS"/>
    <property type="molecule type" value="Genomic_DNA"/>
</dbReference>
<dbReference type="Pfam" id="PF13843">
    <property type="entry name" value="DDE_Tnp_1_7"/>
    <property type="match status" value="1"/>
</dbReference>
<proteinExistence type="predicted"/>
<evidence type="ECO:0000313" key="2">
    <source>
        <dbReference type="EnsemblMetazoa" id="AARA006517-PA"/>
    </source>
</evidence>
<evidence type="ECO:0000313" key="3">
    <source>
        <dbReference type="Proteomes" id="UP000075840"/>
    </source>
</evidence>
<dbReference type="VEuPathDB" id="VectorBase:AARA006517"/>
<evidence type="ECO:0000259" key="1">
    <source>
        <dbReference type="Pfam" id="PF13843"/>
    </source>
</evidence>
<protein>
    <recommendedName>
        <fullName evidence="1">PiggyBac transposable element-derived protein domain-containing protein</fullName>
    </recommendedName>
</protein>
<reference evidence="2" key="1">
    <citation type="submission" date="2022-08" db="UniProtKB">
        <authorList>
            <consortium name="EnsemblMetazoa"/>
        </authorList>
    </citation>
    <scope>IDENTIFICATION</scope>
    <source>
        <strain evidence="2">Dongola</strain>
    </source>
</reference>
<dbReference type="PANTHER" id="PTHR46599">
    <property type="entry name" value="PIGGYBAC TRANSPOSABLE ELEMENT-DERIVED PROTEIN 4"/>
    <property type="match status" value="1"/>
</dbReference>
<keyword evidence="3" id="KW-1185">Reference proteome</keyword>